<dbReference type="FunFam" id="3.40.50.1860:FF:000001">
    <property type="entry name" value="Glutamate racemase"/>
    <property type="match status" value="1"/>
</dbReference>
<protein>
    <recommendedName>
        <fullName evidence="2 7">Glutamate racemase</fullName>
        <ecNumber evidence="2 7">5.1.1.3</ecNumber>
    </recommendedName>
</protein>
<keyword evidence="6 7" id="KW-0961">Cell wall biogenesis/degradation</keyword>
<feature type="active site" description="Proton donor/acceptor" evidence="7">
    <location>
        <position position="184"/>
    </location>
</feature>
<comment type="similarity">
    <text evidence="7">Belongs to the aspartate/glutamate racemases family.</text>
</comment>
<dbReference type="NCBIfam" id="TIGR00067">
    <property type="entry name" value="glut_race"/>
    <property type="match status" value="1"/>
</dbReference>
<dbReference type="Proteomes" id="UP000075737">
    <property type="component" value="Unassembled WGS sequence"/>
</dbReference>
<organism evidence="8 9">
    <name type="scientific">Thermovenabulum gondwanense</name>
    <dbReference type="NCBI Taxonomy" id="520767"/>
    <lineage>
        <taxon>Bacteria</taxon>
        <taxon>Bacillati</taxon>
        <taxon>Bacillota</taxon>
        <taxon>Clostridia</taxon>
        <taxon>Thermosediminibacterales</taxon>
        <taxon>Thermosediminibacteraceae</taxon>
        <taxon>Thermovenabulum</taxon>
    </lineage>
</organism>
<dbReference type="InterPro" id="IPR015942">
    <property type="entry name" value="Asp/Glu/hydantoin_racemase"/>
</dbReference>
<evidence type="ECO:0000313" key="9">
    <source>
        <dbReference type="Proteomes" id="UP000075737"/>
    </source>
</evidence>
<dbReference type="GO" id="GO:0008360">
    <property type="term" value="P:regulation of cell shape"/>
    <property type="evidence" value="ECO:0007669"/>
    <property type="project" value="UniProtKB-KW"/>
</dbReference>
<keyword evidence="4 7" id="KW-0573">Peptidoglycan synthesis</keyword>
<dbReference type="GO" id="GO:0009252">
    <property type="term" value="P:peptidoglycan biosynthetic process"/>
    <property type="evidence" value="ECO:0007669"/>
    <property type="project" value="UniProtKB-UniRule"/>
</dbReference>
<keyword evidence="3 7" id="KW-0133">Cell shape</keyword>
<keyword evidence="9" id="KW-1185">Reference proteome</keyword>
<evidence type="ECO:0000256" key="4">
    <source>
        <dbReference type="ARBA" id="ARBA00022984"/>
    </source>
</evidence>
<feature type="binding site" evidence="7">
    <location>
        <begin position="42"/>
        <end position="43"/>
    </location>
    <ligand>
        <name>substrate</name>
    </ligand>
</feature>
<dbReference type="SUPFAM" id="SSF53681">
    <property type="entry name" value="Aspartate/glutamate racemase"/>
    <property type="match status" value="2"/>
</dbReference>
<dbReference type="OrthoDB" id="9801055at2"/>
<dbReference type="RefSeq" id="WP_068748440.1">
    <property type="nucleotide sequence ID" value="NZ_LOHZ01000030.1"/>
</dbReference>
<dbReference type="PANTHER" id="PTHR21198:SF2">
    <property type="entry name" value="GLUTAMATE RACEMASE"/>
    <property type="match status" value="1"/>
</dbReference>
<dbReference type="AlphaFoldDB" id="A0A162MI54"/>
<dbReference type="UniPathway" id="UPA00219"/>
<dbReference type="Pfam" id="PF01177">
    <property type="entry name" value="Asp_Glu_race"/>
    <property type="match status" value="1"/>
</dbReference>
<dbReference type="Gene3D" id="3.40.50.1860">
    <property type="match status" value="2"/>
</dbReference>
<dbReference type="PROSITE" id="PS00924">
    <property type="entry name" value="ASP_GLU_RACEMASE_2"/>
    <property type="match status" value="1"/>
</dbReference>
<dbReference type="InterPro" id="IPR001920">
    <property type="entry name" value="Asp/Glu_race"/>
</dbReference>
<comment type="pathway">
    <text evidence="7">Cell wall biogenesis; peptidoglycan biosynthesis.</text>
</comment>
<feature type="active site" description="Proton donor/acceptor" evidence="7">
    <location>
        <position position="73"/>
    </location>
</feature>
<dbReference type="GO" id="GO:0071555">
    <property type="term" value="P:cell wall organization"/>
    <property type="evidence" value="ECO:0007669"/>
    <property type="project" value="UniProtKB-KW"/>
</dbReference>
<comment type="function">
    <text evidence="7">Provides the (R)-glutamate required for cell wall biosynthesis.</text>
</comment>
<evidence type="ECO:0000256" key="3">
    <source>
        <dbReference type="ARBA" id="ARBA00022960"/>
    </source>
</evidence>
<name>A0A162MI54_9FIRM</name>
<evidence type="ECO:0000256" key="7">
    <source>
        <dbReference type="HAMAP-Rule" id="MF_00258"/>
    </source>
</evidence>
<gene>
    <name evidence="8" type="primary">racE</name>
    <name evidence="7" type="synonym">murI</name>
    <name evidence="8" type="ORF">ATZ99_13210</name>
</gene>
<comment type="catalytic activity">
    <reaction evidence="1 7">
        <text>L-glutamate = D-glutamate</text>
        <dbReference type="Rhea" id="RHEA:12813"/>
        <dbReference type="ChEBI" id="CHEBI:29985"/>
        <dbReference type="ChEBI" id="CHEBI:29986"/>
        <dbReference type="EC" id="5.1.1.3"/>
    </reaction>
</comment>
<reference evidence="8 9" key="1">
    <citation type="submission" date="2015-12" db="EMBL/GenBank/DDBJ databases">
        <title>Draft genome of Thermovenabulum gondwanense isolated from a red thermophilic microbial mat colonisisng an outflow channel of a bore well.</title>
        <authorList>
            <person name="Patel B.K."/>
        </authorList>
    </citation>
    <scope>NUCLEOTIDE SEQUENCE [LARGE SCALE GENOMIC DNA]</scope>
    <source>
        <strain evidence="8 9">R270</strain>
    </source>
</reference>
<dbReference type="STRING" id="520767.ATZ99_13210"/>
<proteinExistence type="inferred from homology"/>
<dbReference type="EC" id="5.1.1.3" evidence="2 7"/>
<dbReference type="EMBL" id="LOHZ01000030">
    <property type="protein sequence ID" value="KYO66129.1"/>
    <property type="molecule type" value="Genomic_DNA"/>
</dbReference>
<accession>A0A162MI54</accession>
<feature type="binding site" evidence="7">
    <location>
        <begin position="185"/>
        <end position="186"/>
    </location>
    <ligand>
        <name>substrate</name>
    </ligand>
</feature>
<dbReference type="PANTHER" id="PTHR21198">
    <property type="entry name" value="GLUTAMATE RACEMASE"/>
    <property type="match status" value="1"/>
</dbReference>
<feature type="binding site" evidence="7">
    <location>
        <begin position="74"/>
        <end position="75"/>
    </location>
    <ligand>
        <name>substrate</name>
    </ligand>
</feature>
<comment type="caution">
    <text evidence="8">The sequence shown here is derived from an EMBL/GenBank/DDBJ whole genome shotgun (WGS) entry which is preliminary data.</text>
</comment>
<dbReference type="PATRIC" id="fig|520767.4.peg.1423"/>
<dbReference type="GO" id="GO:0008881">
    <property type="term" value="F:glutamate racemase activity"/>
    <property type="evidence" value="ECO:0007669"/>
    <property type="project" value="UniProtKB-UniRule"/>
</dbReference>
<sequence>MSGKPIGVFDSGIGGLTVAKEIMELLPGESIVYLGDTARVPYGSKSPETITRYAFEGLNFLLSKDVKLVVIACNTVSATCLKELQENSNVPVIGVIDPGAKAAVRATREKKVGVIGTERTVKSGAYESAIKNMDGNIKILSKACPLFVPLVEEGWLDREATYLTIAEYLMPLKREGIDTLVLGCTHYPLLKPAISRVLGEGIKLVDCAKETAVVVKNTLEDSGLISRRIPAEGIIHKYYVTDNTEKFREIGEMFLKRKIEHIEKVRL</sequence>
<dbReference type="InterPro" id="IPR033134">
    <property type="entry name" value="Asp/Glu_racemase_AS_2"/>
</dbReference>
<dbReference type="HAMAP" id="MF_00258">
    <property type="entry name" value="Glu_racemase"/>
    <property type="match status" value="1"/>
</dbReference>
<evidence type="ECO:0000256" key="5">
    <source>
        <dbReference type="ARBA" id="ARBA00023235"/>
    </source>
</evidence>
<keyword evidence="5 7" id="KW-0413">Isomerase</keyword>
<evidence type="ECO:0000256" key="1">
    <source>
        <dbReference type="ARBA" id="ARBA00001602"/>
    </source>
</evidence>
<evidence type="ECO:0000256" key="6">
    <source>
        <dbReference type="ARBA" id="ARBA00023316"/>
    </source>
</evidence>
<feature type="binding site" evidence="7">
    <location>
        <begin position="10"/>
        <end position="11"/>
    </location>
    <ligand>
        <name>substrate</name>
    </ligand>
</feature>
<evidence type="ECO:0000313" key="8">
    <source>
        <dbReference type="EMBL" id="KYO66129.1"/>
    </source>
</evidence>
<dbReference type="InterPro" id="IPR004391">
    <property type="entry name" value="Glu_race"/>
</dbReference>
<evidence type="ECO:0000256" key="2">
    <source>
        <dbReference type="ARBA" id="ARBA00013090"/>
    </source>
</evidence>